<evidence type="ECO:0000256" key="3">
    <source>
        <dbReference type="ARBA" id="ARBA00023157"/>
    </source>
</evidence>
<comment type="caution">
    <text evidence="6">The sequence shown here is derived from an EMBL/GenBank/DDBJ whole genome shotgun (WGS) entry which is preliminary data.</text>
</comment>
<keyword evidence="2" id="KW-0964">Secreted</keyword>
<feature type="transmembrane region" description="Helical" evidence="4">
    <location>
        <begin position="53"/>
        <end position="76"/>
    </location>
</feature>
<keyword evidence="4" id="KW-1133">Transmembrane helix</keyword>
<dbReference type="InterPro" id="IPR016187">
    <property type="entry name" value="CTDL_fold"/>
</dbReference>
<keyword evidence="3" id="KW-1015">Disulfide bond</keyword>
<proteinExistence type="predicted"/>
<reference evidence="6 7" key="1">
    <citation type="journal article" date="2022" name="Gigascience">
        <title>A chromosome-level genome assembly and annotation of the desert horned lizard, Phrynosoma platyrhinos, provides insight into chromosomal rearrangements among reptiles.</title>
        <authorList>
            <person name="Koochekian N."/>
            <person name="Ascanio A."/>
            <person name="Farleigh K."/>
            <person name="Card D.C."/>
            <person name="Schield D.R."/>
            <person name="Castoe T.A."/>
            <person name="Jezkova T."/>
        </authorList>
    </citation>
    <scope>NUCLEOTIDE SEQUENCE [LARGE SCALE GENOMIC DNA]</scope>
    <source>
        <strain evidence="6">NK-2021</strain>
    </source>
</reference>
<dbReference type="Gene3D" id="3.10.100.10">
    <property type="entry name" value="Mannose-Binding Protein A, subunit A"/>
    <property type="match status" value="1"/>
</dbReference>
<dbReference type="EMBL" id="JAIPUX010005290">
    <property type="protein sequence ID" value="KAH0615706.1"/>
    <property type="molecule type" value="Genomic_DNA"/>
</dbReference>
<gene>
    <name evidence="6" type="ORF">JD844_026049</name>
</gene>
<dbReference type="SUPFAM" id="SSF56436">
    <property type="entry name" value="C-type lectin-like"/>
    <property type="match status" value="1"/>
</dbReference>
<dbReference type="InterPro" id="IPR016186">
    <property type="entry name" value="C-type_lectin-like/link_sf"/>
</dbReference>
<keyword evidence="4" id="KW-0472">Membrane</keyword>
<accession>A0ABQ7SED5</accession>
<sequence>MFFLLLLAMGPKGNTPKKVASKASKQSAAEPEEEDYFDFSKYNPFNRIPPKKIWIACGVFSAIWFIILIVAIYAYFKIKGMGKLPYEEPMKTLRRTMAVGLRNPNVAYERYDKVAARVQKIVDHIATAKEDYKDRKKKYLYNYIIAQFGEPFWIGLTDQNMEGDWEWDWSTNKQNFSKGDESMEKDCVFIETSFGQLFYTWKDANCHELKRWACKETLEMEDRKFEQIYFME</sequence>
<dbReference type="Proteomes" id="UP000826234">
    <property type="component" value="Unassembled WGS sequence"/>
</dbReference>
<feature type="domain" description="C-type lectin" evidence="5">
    <location>
        <begin position="123"/>
        <end position="215"/>
    </location>
</feature>
<dbReference type="InterPro" id="IPR018378">
    <property type="entry name" value="C-type_lectin_CS"/>
</dbReference>
<keyword evidence="7" id="KW-1185">Reference proteome</keyword>
<evidence type="ECO:0000259" key="5">
    <source>
        <dbReference type="PROSITE" id="PS50041"/>
    </source>
</evidence>
<evidence type="ECO:0000313" key="6">
    <source>
        <dbReference type="EMBL" id="KAH0615706.1"/>
    </source>
</evidence>
<protein>
    <recommendedName>
        <fullName evidence="5">C-type lectin domain-containing protein</fullName>
    </recommendedName>
</protein>
<name>A0ABQ7SED5_PHRPL</name>
<dbReference type="Pfam" id="PF00059">
    <property type="entry name" value="Lectin_C"/>
    <property type="match status" value="1"/>
</dbReference>
<evidence type="ECO:0000313" key="7">
    <source>
        <dbReference type="Proteomes" id="UP000826234"/>
    </source>
</evidence>
<evidence type="ECO:0000256" key="1">
    <source>
        <dbReference type="ARBA" id="ARBA00004613"/>
    </source>
</evidence>
<dbReference type="PROSITE" id="PS50041">
    <property type="entry name" value="C_TYPE_LECTIN_2"/>
    <property type="match status" value="1"/>
</dbReference>
<keyword evidence="4" id="KW-0812">Transmembrane</keyword>
<organism evidence="6 7">
    <name type="scientific">Phrynosoma platyrhinos</name>
    <name type="common">Desert horned lizard</name>
    <dbReference type="NCBI Taxonomy" id="52577"/>
    <lineage>
        <taxon>Eukaryota</taxon>
        <taxon>Metazoa</taxon>
        <taxon>Chordata</taxon>
        <taxon>Craniata</taxon>
        <taxon>Vertebrata</taxon>
        <taxon>Euteleostomi</taxon>
        <taxon>Lepidosauria</taxon>
        <taxon>Squamata</taxon>
        <taxon>Bifurcata</taxon>
        <taxon>Unidentata</taxon>
        <taxon>Episquamata</taxon>
        <taxon>Toxicofera</taxon>
        <taxon>Iguania</taxon>
        <taxon>Phrynosomatidae</taxon>
        <taxon>Phrynosomatinae</taxon>
        <taxon>Phrynosoma</taxon>
    </lineage>
</organism>
<dbReference type="InterPro" id="IPR001304">
    <property type="entry name" value="C-type_lectin-like"/>
</dbReference>
<comment type="subcellular location">
    <subcellularLocation>
        <location evidence="1">Secreted</location>
    </subcellularLocation>
</comment>
<evidence type="ECO:0000256" key="4">
    <source>
        <dbReference type="SAM" id="Phobius"/>
    </source>
</evidence>
<evidence type="ECO:0000256" key="2">
    <source>
        <dbReference type="ARBA" id="ARBA00022525"/>
    </source>
</evidence>
<dbReference type="PROSITE" id="PS00615">
    <property type="entry name" value="C_TYPE_LECTIN_1"/>
    <property type="match status" value="1"/>
</dbReference>
<dbReference type="CDD" id="cd00037">
    <property type="entry name" value="CLECT"/>
    <property type="match status" value="1"/>
</dbReference>